<evidence type="ECO:0000313" key="1">
    <source>
        <dbReference type="EMBL" id="CAL2108091.1"/>
    </source>
</evidence>
<dbReference type="InterPro" id="IPR011042">
    <property type="entry name" value="6-blade_b-propeller_TolB-like"/>
</dbReference>
<dbReference type="Proteomes" id="UP001497602">
    <property type="component" value="Unassembled WGS sequence"/>
</dbReference>
<evidence type="ECO:0008006" key="3">
    <source>
        <dbReference type="Google" id="ProtNLM"/>
    </source>
</evidence>
<accession>A0ABP1FE87</accession>
<sequence length="288" mass="31584">MKKIAFIIIIALIVASCTIKKEGYGETLSNPTLEKLWETDSVLSDLESVEYDASKDLLYVSSINGHWLKPNGKGFISKVNLKGEVVNHKWIANIEGPTGLTLFKNRLFAADFDKIIEVDVNNASIIKKHIVNGAERINDVTVSEDGTVYGSGTKSGKLFALKKGKVTVVKSNLNWPNGLLVEGNHILIGLGDKSIQKFDLKTKSTSILTQGISNPDGIVAIGNGDYLISSWEGMIHYVTKNGKKTLLLDTTKEGINAADITYIPSKKMLLVPAMLKHKLIAYRLIDEK</sequence>
<comment type="caution">
    <text evidence="1">The sequence shown here is derived from an EMBL/GenBank/DDBJ whole genome shotgun (WGS) entry which is preliminary data.</text>
</comment>
<organism evidence="1 2">
    <name type="scientific">Tenacibaculum vairaonense</name>
    <dbReference type="NCBI Taxonomy" id="3137860"/>
    <lineage>
        <taxon>Bacteria</taxon>
        <taxon>Pseudomonadati</taxon>
        <taxon>Bacteroidota</taxon>
        <taxon>Flavobacteriia</taxon>
        <taxon>Flavobacteriales</taxon>
        <taxon>Flavobacteriaceae</taxon>
        <taxon>Tenacibaculum</taxon>
    </lineage>
</organism>
<gene>
    <name evidence="1" type="ORF">T190115A13A_60086</name>
</gene>
<dbReference type="PROSITE" id="PS51257">
    <property type="entry name" value="PROKAR_LIPOPROTEIN"/>
    <property type="match status" value="1"/>
</dbReference>
<dbReference type="Gene3D" id="2.120.10.30">
    <property type="entry name" value="TolB, C-terminal domain"/>
    <property type="match status" value="1"/>
</dbReference>
<name>A0ABP1FE87_9FLAO</name>
<evidence type="ECO:0000313" key="2">
    <source>
        <dbReference type="Proteomes" id="UP001497602"/>
    </source>
</evidence>
<dbReference type="RefSeq" id="WP_348703475.1">
    <property type="nucleotide sequence ID" value="NZ_CAXIYA010000011.1"/>
</dbReference>
<keyword evidence="2" id="KW-1185">Reference proteome</keyword>
<reference evidence="1 2" key="1">
    <citation type="submission" date="2024-05" db="EMBL/GenBank/DDBJ databases">
        <authorList>
            <person name="Duchaud E."/>
        </authorList>
    </citation>
    <scope>NUCLEOTIDE SEQUENCE [LARGE SCALE GENOMIC DNA]</scope>
    <source>
        <strain evidence="1">Ena-SAMPLE-TAB-13-05-2024-13:56:06:370-140305</strain>
    </source>
</reference>
<dbReference type="SUPFAM" id="SSF63829">
    <property type="entry name" value="Calcium-dependent phosphotriesterase"/>
    <property type="match status" value="1"/>
</dbReference>
<proteinExistence type="predicted"/>
<dbReference type="EMBL" id="CAXJRC010000043">
    <property type="protein sequence ID" value="CAL2108091.1"/>
    <property type="molecule type" value="Genomic_DNA"/>
</dbReference>
<protein>
    <recommendedName>
        <fullName evidence="3">ATP-binding protein</fullName>
    </recommendedName>
</protein>